<accession>A0A5P1EZU7</accession>
<reference evidence="3" key="1">
    <citation type="journal article" date="2017" name="Nat. Commun.">
        <title>The asparagus genome sheds light on the origin and evolution of a young Y chromosome.</title>
        <authorList>
            <person name="Harkess A."/>
            <person name="Zhou J."/>
            <person name="Xu C."/>
            <person name="Bowers J.E."/>
            <person name="Van der Hulst R."/>
            <person name="Ayyampalayam S."/>
            <person name="Mercati F."/>
            <person name="Riccardi P."/>
            <person name="McKain M.R."/>
            <person name="Kakrana A."/>
            <person name="Tang H."/>
            <person name="Ray J."/>
            <person name="Groenendijk J."/>
            <person name="Arikit S."/>
            <person name="Mathioni S.M."/>
            <person name="Nakano M."/>
            <person name="Shan H."/>
            <person name="Telgmann-Rauber A."/>
            <person name="Kanno A."/>
            <person name="Yue Z."/>
            <person name="Chen H."/>
            <person name="Li W."/>
            <person name="Chen Y."/>
            <person name="Xu X."/>
            <person name="Zhang Y."/>
            <person name="Luo S."/>
            <person name="Chen H."/>
            <person name="Gao J."/>
            <person name="Mao Z."/>
            <person name="Pires J.C."/>
            <person name="Luo M."/>
            <person name="Kudrna D."/>
            <person name="Wing R.A."/>
            <person name="Meyers B.C."/>
            <person name="Yi K."/>
            <person name="Kong H."/>
            <person name="Lavrijsen P."/>
            <person name="Sunseri F."/>
            <person name="Falavigna A."/>
            <person name="Ye Y."/>
            <person name="Leebens-Mack J.H."/>
            <person name="Chen G."/>
        </authorList>
    </citation>
    <scope>NUCLEOTIDE SEQUENCE [LARGE SCALE GENOMIC DNA]</scope>
    <source>
        <strain evidence="3">cv. DH0086</strain>
    </source>
</reference>
<feature type="compositionally biased region" description="Basic and acidic residues" evidence="1">
    <location>
        <begin position="382"/>
        <end position="401"/>
    </location>
</feature>
<sequence length="616" mass="71904">MRRSRGAVNKGIYLQRRNTEKKSIRRRRRTKKKEKVKKGRTKTEAEINTRRKEIKKKSTKTRKRTKTRIKHQRFEEKLSIYLRLAMKIYLDLTSRRLRKLMIPNLRRSLEEGSEMMNKRQQISWSKIYPLQLIKESRTLAVQLVQGKKILQAIKWLQMSLVQYKEGMKNSHPLLRNKQRALGLQLIHRSKKFQIAKRLCNSILQSKEERRFSPHKCRKELRVWALQLLWRSKELQVMRRLELLLLQSKKETMLQVTPWIKFPFLYEELRAYSLSIQCAKGKSGPVINMVSNSIRSTTKRNDGIEQSTRSLTSSVPRKFEDMGAAPATEKERSSFPNITRTEQRTEGLPMGKSTEKKAEGMEKTKEKKSEDEKKEGHKKRKEKDKDRHKEKKKEEKKREKEDKHKKHDKLKESEIKDQIGSLNNKTLGPRVETINTITADGINKKRKEFERNGFLHEPQIDGRPNKLQRTSASSNSTVENGRPLELIPNTKLEAINHFKNERGLDNNGNHLNGKVKIQPSDVCRPPIVPPPITVDSSKKDQIPSIKPHPDTKYLSTIYSVPKMVELMESDEQDWLFSSESPRSSTKLKADGATPQVWAKGQQIEAADIFALPYVIPY</sequence>
<proteinExistence type="predicted"/>
<dbReference type="PANTHER" id="PTHR34660:SF3">
    <property type="entry name" value="RRM DOMAIN-CONTAINING PROTEIN"/>
    <property type="match status" value="1"/>
</dbReference>
<feature type="region of interest" description="Disordered" evidence="1">
    <location>
        <begin position="455"/>
        <end position="481"/>
    </location>
</feature>
<evidence type="ECO:0000313" key="2">
    <source>
        <dbReference type="EMBL" id="ONK71628.1"/>
    </source>
</evidence>
<dbReference type="Proteomes" id="UP000243459">
    <property type="component" value="Chromosome 4"/>
</dbReference>
<evidence type="ECO:0000313" key="3">
    <source>
        <dbReference type="Proteomes" id="UP000243459"/>
    </source>
</evidence>
<feature type="region of interest" description="Disordered" evidence="1">
    <location>
        <begin position="1"/>
        <end position="44"/>
    </location>
</feature>
<gene>
    <name evidence="2" type="ORF">A4U43_C04F10660</name>
</gene>
<protein>
    <submittedName>
        <fullName evidence="2">Uncharacterized protein</fullName>
    </submittedName>
</protein>
<feature type="compositionally biased region" description="Basic residues" evidence="1">
    <location>
        <begin position="23"/>
        <end position="40"/>
    </location>
</feature>
<dbReference type="PANTHER" id="PTHR34660">
    <property type="entry name" value="MYB-LIKE PROTEIN X"/>
    <property type="match status" value="1"/>
</dbReference>
<feature type="compositionally biased region" description="Polar residues" evidence="1">
    <location>
        <begin position="303"/>
        <end position="314"/>
    </location>
</feature>
<dbReference type="AlphaFoldDB" id="A0A5P1EZU7"/>
<feature type="region of interest" description="Disordered" evidence="1">
    <location>
        <begin position="296"/>
        <end position="414"/>
    </location>
</feature>
<feature type="compositionally biased region" description="Basic and acidic residues" evidence="1">
    <location>
        <begin position="535"/>
        <end position="547"/>
    </location>
</feature>
<evidence type="ECO:0000256" key="1">
    <source>
        <dbReference type="SAM" id="MobiDB-lite"/>
    </source>
</evidence>
<dbReference type="Gramene" id="ONK71628">
    <property type="protein sequence ID" value="ONK71628"/>
    <property type="gene ID" value="A4U43_C04F10660"/>
</dbReference>
<name>A0A5P1EZU7_ASPOF</name>
<feature type="region of interest" description="Disordered" evidence="1">
    <location>
        <begin position="516"/>
        <end position="547"/>
    </location>
</feature>
<feature type="compositionally biased region" description="Basic and acidic residues" evidence="1">
    <location>
        <begin position="352"/>
        <end position="374"/>
    </location>
</feature>
<feature type="compositionally biased region" description="Polar residues" evidence="1">
    <location>
        <begin position="466"/>
        <end position="478"/>
    </location>
</feature>
<keyword evidence="3" id="KW-1185">Reference proteome</keyword>
<dbReference type="EMBL" id="CM007384">
    <property type="protein sequence ID" value="ONK71628.1"/>
    <property type="molecule type" value="Genomic_DNA"/>
</dbReference>
<organism evidence="2 3">
    <name type="scientific">Asparagus officinalis</name>
    <name type="common">Garden asparagus</name>
    <dbReference type="NCBI Taxonomy" id="4686"/>
    <lineage>
        <taxon>Eukaryota</taxon>
        <taxon>Viridiplantae</taxon>
        <taxon>Streptophyta</taxon>
        <taxon>Embryophyta</taxon>
        <taxon>Tracheophyta</taxon>
        <taxon>Spermatophyta</taxon>
        <taxon>Magnoliopsida</taxon>
        <taxon>Liliopsida</taxon>
        <taxon>Asparagales</taxon>
        <taxon>Asparagaceae</taxon>
        <taxon>Asparagoideae</taxon>
        <taxon>Asparagus</taxon>
    </lineage>
</organism>